<comment type="caution">
    <text evidence="2">The sequence shown here is derived from an EMBL/GenBank/DDBJ whole genome shotgun (WGS) entry which is preliminary data.</text>
</comment>
<name>A0ABT0GV01_9HYPH</name>
<organism evidence="2 3">
    <name type="scientific">Roseibium sediminicola</name>
    <dbReference type="NCBI Taxonomy" id="2933272"/>
    <lineage>
        <taxon>Bacteria</taxon>
        <taxon>Pseudomonadati</taxon>
        <taxon>Pseudomonadota</taxon>
        <taxon>Alphaproteobacteria</taxon>
        <taxon>Hyphomicrobiales</taxon>
        <taxon>Stappiaceae</taxon>
        <taxon>Roseibium</taxon>
    </lineage>
</organism>
<reference evidence="2" key="1">
    <citation type="submission" date="2022-04" db="EMBL/GenBank/DDBJ databases">
        <title>Roseibium sp. CAU 1639 isolated from mud.</title>
        <authorList>
            <person name="Kim W."/>
        </authorList>
    </citation>
    <scope>NUCLEOTIDE SEQUENCE</scope>
    <source>
        <strain evidence="2">CAU 1639</strain>
    </source>
</reference>
<dbReference type="InterPro" id="IPR052022">
    <property type="entry name" value="26kDa_periplasmic_antigen"/>
</dbReference>
<dbReference type="Proteomes" id="UP001431221">
    <property type="component" value="Unassembled WGS sequence"/>
</dbReference>
<gene>
    <name evidence="2" type="ORF">M0H32_11050</name>
</gene>
<dbReference type="PANTHER" id="PTHR34387">
    <property type="entry name" value="SLR1258 PROTEIN"/>
    <property type="match status" value="1"/>
</dbReference>
<feature type="chain" id="PRO_5045052222" evidence="1">
    <location>
        <begin position="34"/>
        <end position="248"/>
    </location>
</feature>
<feature type="signal peptide" evidence="1">
    <location>
        <begin position="1"/>
        <end position="33"/>
    </location>
</feature>
<dbReference type="Pfam" id="PF04402">
    <property type="entry name" value="SIMPL"/>
    <property type="match status" value="1"/>
</dbReference>
<evidence type="ECO:0000313" key="3">
    <source>
        <dbReference type="Proteomes" id="UP001431221"/>
    </source>
</evidence>
<protein>
    <submittedName>
        <fullName evidence="2">SIMPL domain-containing protein</fullName>
    </submittedName>
</protein>
<evidence type="ECO:0000256" key="1">
    <source>
        <dbReference type="SAM" id="SignalP"/>
    </source>
</evidence>
<dbReference type="EMBL" id="JALNMJ010000006">
    <property type="protein sequence ID" value="MCK7612700.1"/>
    <property type="molecule type" value="Genomic_DNA"/>
</dbReference>
<dbReference type="Gene3D" id="3.30.70.2970">
    <property type="entry name" value="Protein of unknown function (DUF541), domain 2"/>
    <property type="match status" value="1"/>
</dbReference>
<dbReference type="Gene3D" id="3.30.110.170">
    <property type="entry name" value="Protein of unknown function (DUF541), domain 1"/>
    <property type="match status" value="1"/>
</dbReference>
<accession>A0ABT0GV01</accession>
<keyword evidence="3" id="KW-1185">Reference proteome</keyword>
<keyword evidence="1" id="KW-0732">Signal</keyword>
<dbReference type="PANTHER" id="PTHR34387:SF1">
    <property type="entry name" value="PERIPLASMIC IMMUNOGENIC PROTEIN"/>
    <property type="match status" value="1"/>
</dbReference>
<evidence type="ECO:0000313" key="2">
    <source>
        <dbReference type="EMBL" id="MCK7612700.1"/>
    </source>
</evidence>
<sequence>MKVRYFLPVPLLRKAVLAAGLSAALFGAAPALAQADQMPAGSLTMEGRGTVAVAPDMAVISASVVTTGDNAAEALAGNSAAIAKVIEAIKSEGIETKDIQTRGFGIYPRYDHSNSSNRQPDIIGYEIRNGVEVKVRDLTKLGGLLTLTVESGANAVDGIRFEVSDPEQKLDEARKQAVAAARHKAEVFAAAAGVELGTIVSITETGVEMPQPVMMRAEGMMAAKASSVPVEAGEEIIGANVTIRWSLK</sequence>
<dbReference type="RefSeq" id="WP_248153856.1">
    <property type="nucleotide sequence ID" value="NZ_JALNMJ010000006.1"/>
</dbReference>
<dbReference type="InterPro" id="IPR007497">
    <property type="entry name" value="SIMPL/DUF541"/>
</dbReference>
<proteinExistence type="predicted"/>